<accession>A0A846MNB7</accession>
<dbReference type="GO" id="GO:0008237">
    <property type="term" value="F:metallopeptidase activity"/>
    <property type="evidence" value="ECO:0007669"/>
    <property type="project" value="InterPro"/>
</dbReference>
<feature type="binding site" evidence="2">
    <location>
        <position position="341"/>
    </location>
    <ligand>
        <name>Zn(2+)</name>
        <dbReference type="ChEBI" id="CHEBI:29105"/>
        <note>catalytic</note>
    </ligand>
</feature>
<organism evidence="4 5">
    <name type="scientific">Thermonema lapsum</name>
    <dbReference type="NCBI Taxonomy" id="28195"/>
    <lineage>
        <taxon>Bacteria</taxon>
        <taxon>Pseudomonadati</taxon>
        <taxon>Bacteroidota</taxon>
        <taxon>Cytophagia</taxon>
        <taxon>Cytophagales</taxon>
        <taxon>Thermonemataceae</taxon>
        <taxon>Thermonema</taxon>
    </lineage>
</organism>
<dbReference type="SUPFAM" id="SSF55486">
    <property type="entry name" value="Metalloproteases ('zincins'), catalytic domain"/>
    <property type="match status" value="1"/>
</dbReference>
<dbReference type="InterPro" id="IPR014782">
    <property type="entry name" value="Peptidase_M1_dom"/>
</dbReference>
<dbReference type="Gene3D" id="1.10.390.10">
    <property type="entry name" value="Neutral Protease Domain 2"/>
    <property type="match status" value="1"/>
</dbReference>
<dbReference type="EMBL" id="JAASRN010000001">
    <property type="protein sequence ID" value="NIK72951.1"/>
    <property type="molecule type" value="Genomic_DNA"/>
</dbReference>
<protein>
    <submittedName>
        <fullName evidence="4">Aminopeptidase N</fullName>
        <ecNumber evidence="4">3.4.11.2</ecNumber>
    </submittedName>
</protein>
<keyword evidence="4" id="KW-0645">Protease</keyword>
<dbReference type="InterPro" id="IPR027268">
    <property type="entry name" value="Peptidase_M4/M1_CTD_sf"/>
</dbReference>
<dbReference type="CDD" id="cd09603">
    <property type="entry name" value="M1_APN_like"/>
    <property type="match status" value="1"/>
</dbReference>
<dbReference type="Pfam" id="PF01433">
    <property type="entry name" value="Peptidase_M1"/>
    <property type="match status" value="1"/>
</dbReference>
<evidence type="ECO:0000313" key="4">
    <source>
        <dbReference type="EMBL" id="NIK72951.1"/>
    </source>
</evidence>
<keyword evidence="5" id="KW-1185">Reference proteome</keyword>
<comment type="caution">
    <text evidence="4">The sequence shown here is derived from an EMBL/GenBank/DDBJ whole genome shotgun (WGS) entry which is preliminary data.</text>
</comment>
<dbReference type="GO" id="GO:0008270">
    <property type="term" value="F:zinc ion binding"/>
    <property type="evidence" value="ECO:0007669"/>
    <property type="project" value="InterPro"/>
</dbReference>
<keyword evidence="2" id="KW-0479">Metal-binding</keyword>
<dbReference type="Proteomes" id="UP000537126">
    <property type="component" value="Unassembled WGS sequence"/>
</dbReference>
<dbReference type="RefSeq" id="WP_166918238.1">
    <property type="nucleotide sequence ID" value="NZ_JAASRN010000001.1"/>
</dbReference>
<name>A0A846MNB7_9BACT</name>
<dbReference type="PANTHER" id="PTHR45726:SF3">
    <property type="entry name" value="LEUKOTRIENE A-4 HYDROLASE"/>
    <property type="match status" value="1"/>
</dbReference>
<feature type="domain" description="Peptidase M1 membrane alanine aminopeptidase" evidence="3">
    <location>
        <begin position="268"/>
        <end position="376"/>
    </location>
</feature>
<feature type="active site" description="Proton acceptor" evidence="1">
    <location>
        <position position="338"/>
    </location>
</feature>
<evidence type="ECO:0000259" key="3">
    <source>
        <dbReference type="Pfam" id="PF01433"/>
    </source>
</evidence>
<feature type="binding site" evidence="2">
    <location>
        <position position="360"/>
    </location>
    <ligand>
        <name>Zn(2+)</name>
        <dbReference type="ChEBI" id="CHEBI:29105"/>
        <note>catalytic</note>
    </ligand>
</feature>
<dbReference type="Gene3D" id="2.60.40.1730">
    <property type="entry name" value="tricorn interacting facor f3 domain"/>
    <property type="match status" value="1"/>
</dbReference>
<keyword evidence="2" id="KW-0862">Zinc</keyword>
<reference evidence="4 5" key="1">
    <citation type="submission" date="2020-03" db="EMBL/GenBank/DDBJ databases">
        <title>Genomic Encyclopedia of Type Strains, Phase IV (KMG-IV): sequencing the most valuable type-strain genomes for metagenomic binning, comparative biology and taxonomic classification.</title>
        <authorList>
            <person name="Goeker M."/>
        </authorList>
    </citation>
    <scope>NUCLEOTIDE SEQUENCE [LARGE SCALE GENOMIC DNA]</scope>
    <source>
        <strain evidence="4 5">DSM 5718</strain>
    </source>
</reference>
<feature type="active site" description="Proton donor" evidence="1">
    <location>
        <position position="412"/>
    </location>
</feature>
<dbReference type="InterPro" id="IPR034015">
    <property type="entry name" value="M1_LTA4H"/>
</dbReference>
<dbReference type="AlphaFoldDB" id="A0A846MNB7"/>
<proteinExistence type="predicted"/>
<evidence type="ECO:0000313" key="5">
    <source>
        <dbReference type="Proteomes" id="UP000537126"/>
    </source>
</evidence>
<gene>
    <name evidence="4" type="ORF">FHS56_000437</name>
</gene>
<feature type="binding site" evidence="2">
    <location>
        <position position="337"/>
    </location>
    <ligand>
        <name>Zn(2+)</name>
        <dbReference type="ChEBI" id="CHEBI:29105"/>
        <note>catalytic</note>
    </ligand>
</feature>
<keyword evidence="4" id="KW-0378">Hydrolase</keyword>
<keyword evidence="4" id="KW-0031">Aminopeptidase</keyword>
<evidence type="ECO:0000256" key="1">
    <source>
        <dbReference type="PIRSR" id="PIRSR634015-1"/>
    </source>
</evidence>
<dbReference type="PANTHER" id="PTHR45726">
    <property type="entry name" value="LEUKOTRIENE A-4 HYDROLASE"/>
    <property type="match status" value="1"/>
</dbReference>
<dbReference type="SUPFAM" id="SSF63737">
    <property type="entry name" value="Leukotriene A4 hydrolase N-terminal domain"/>
    <property type="match status" value="1"/>
</dbReference>
<dbReference type="EC" id="3.4.11.2" evidence="4"/>
<evidence type="ECO:0000256" key="2">
    <source>
        <dbReference type="PIRSR" id="PIRSR634015-3"/>
    </source>
</evidence>
<dbReference type="InterPro" id="IPR042097">
    <property type="entry name" value="Aminopeptidase_N-like_N_sf"/>
</dbReference>
<sequence>MKIHPFRVLMVLPCFFMMLPGFAQKESYSRADSLLGTLTPLRGCYDVHHYDLSLRILPESKSISGSNTIYFTATRTFKEMQIDLAANLAIRRIEWKGSALPFNREAQAVYVRFPKNIKAGSQSSITVYYEGKPQEARNAPWDGGFVWKSHQGKLWIGVACEGVGAHVWYPNKDHLSDEPDSVRLHYEVPQGLWAVGNGQFAGIDTLQDGFVRFHWRVTYPINNYNITLYVAPYVHWQDEYTSDDEKRLRLDYFVLPGNEEKAKQQFAQVKPMLRCYEKYFGKYPFWRDGYKLVESPYLGMEHQSAIAYGNGYQNGYLGRSLSTATQIGERFDFIIIHESGHEYWGNLLSCQDRADMWLHESWCTYSEALYVECMWGKDAADAYLAGYRPLIQNQALMLAPRGVHADPPGDIYFKGALMLQTLRHIVANDKLWFRAIRSVLEEFGYKTVDTPTFIRFFSQQLNADYSLFFKQYLEYKDIPVFEYHVLRGKLHYRWKANVPEFEMPFVVSWPGETHRLRVTTQWQSLPLPHQVKKEDLIFDTHHFLVDVKETYEN</sequence>
<dbReference type="GO" id="GO:0016285">
    <property type="term" value="F:alanyl aminopeptidase activity"/>
    <property type="evidence" value="ECO:0007669"/>
    <property type="project" value="UniProtKB-EC"/>
</dbReference>
<comment type="cofactor">
    <cofactor evidence="2">
        <name>Zn(2+)</name>
        <dbReference type="ChEBI" id="CHEBI:29105"/>
    </cofactor>
    <text evidence="2">Binds 1 zinc ion per subunit.</text>
</comment>